<dbReference type="EMBL" id="JAFIDA010000001">
    <property type="protein sequence ID" value="MBP1326708.1"/>
    <property type="molecule type" value="Genomic_DNA"/>
</dbReference>
<proteinExistence type="predicted"/>
<evidence type="ECO:0008006" key="3">
    <source>
        <dbReference type="Google" id="ProtNLM"/>
    </source>
</evidence>
<dbReference type="Pfam" id="PF11814">
    <property type="entry name" value="DUF3335"/>
    <property type="match status" value="1"/>
</dbReference>
<reference evidence="1" key="1">
    <citation type="submission" date="2021-02" db="EMBL/GenBank/DDBJ databases">
        <title>Sequencing the genomes of 1000 actinobacteria strains.</title>
        <authorList>
            <person name="Klenk H.-P."/>
        </authorList>
    </citation>
    <scope>NUCLEOTIDE SEQUENCE</scope>
    <source>
        <strain evidence="1">DSM 22850</strain>
    </source>
</reference>
<dbReference type="RefSeq" id="WP_209705574.1">
    <property type="nucleotide sequence ID" value="NZ_JAFIDA010000001.1"/>
</dbReference>
<keyword evidence="2" id="KW-1185">Reference proteome</keyword>
<dbReference type="Proteomes" id="UP000675163">
    <property type="component" value="Unassembled WGS sequence"/>
</dbReference>
<evidence type="ECO:0000313" key="1">
    <source>
        <dbReference type="EMBL" id="MBP1326708.1"/>
    </source>
</evidence>
<comment type="caution">
    <text evidence="1">The sequence shown here is derived from an EMBL/GenBank/DDBJ whole genome shotgun (WGS) entry which is preliminary data.</text>
</comment>
<name>A0A940PP21_9MICO</name>
<organism evidence="1 2">
    <name type="scientific">Leucobacter exalbidus</name>
    <dbReference type="NCBI Taxonomy" id="662960"/>
    <lineage>
        <taxon>Bacteria</taxon>
        <taxon>Bacillati</taxon>
        <taxon>Actinomycetota</taxon>
        <taxon>Actinomycetes</taxon>
        <taxon>Micrococcales</taxon>
        <taxon>Microbacteriaceae</taxon>
        <taxon>Leucobacter</taxon>
    </lineage>
</organism>
<dbReference type="InterPro" id="IPR021770">
    <property type="entry name" value="DUF3335"/>
</dbReference>
<evidence type="ECO:0000313" key="2">
    <source>
        <dbReference type="Proteomes" id="UP000675163"/>
    </source>
</evidence>
<protein>
    <recommendedName>
        <fullName evidence="3">Peptidase_C39 like family protein</fullName>
    </recommendedName>
</protein>
<dbReference type="AlphaFoldDB" id="A0A940PP21"/>
<gene>
    <name evidence="1" type="ORF">JOF28_001940</name>
</gene>
<sequence>MTTHEIHVTDGALAPEAITSEARATLWSTPRELWAPRTVRVHEAGATQAEPGRVVASTLTAGRPHTSARKIVDVFADTDEAFRDAVAAAVADRGFVSDTRPEPIVIKFEEHPGAAPLTEAHAEILADLGFVRDVDPVPSVESTRPGSATHARGWSKWLGAAPTRRAPYYGQTTDVTCGAVTSLMMFEGAGLTKFGADGDANQSRELSFWRRATNMPACEPVGLAVATAEEITATGVTRGLPRVILSAEDLVLLEWYADQPHEYRLREQLQRDSQRAAKELGVEIERRWVPVEEIAELVAEGSDVFLLIDLDPLIGDPTPHWVLAHDVIGDALIVSDPWVESEQGETWVDTSEMPMPFSGVDLVTRWGDPAYRGVIVVPRG</sequence>
<accession>A0A940PP21</accession>